<keyword evidence="1" id="KW-0548">Nucleotidyltransferase</keyword>
<evidence type="ECO:0000313" key="2">
    <source>
        <dbReference type="Proteomes" id="UP000000366"/>
    </source>
</evidence>
<evidence type="ECO:0000313" key="1">
    <source>
        <dbReference type="EMBL" id="ABM94817.1"/>
    </source>
</evidence>
<dbReference type="EMBL" id="CP000555">
    <property type="protein sequence ID" value="ABM94817.1"/>
    <property type="molecule type" value="Genomic_DNA"/>
</dbReference>
<keyword evidence="2" id="KW-1185">Reference proteome</keyword>
<dbReference type="Gene3D" id="3.40.50.300">
    <property type="entry name" value="P-loop containing nucleotide triphosphate hydrolases"/>
    <property type="match status" value="1"/>
</dbReference>
<dbReference type="GO" id="GO:0006261">
    <property type="term" value="P:DNA-templated DNA replication"/>
    <property type="evidence" value="ECO:0007669"/>
    <property type="project" value="TreeGrafter"/>
</dbReference>
<reference evidence="1 2" key="1">
    <citation type="journal article" date="2007" name="J. Bacteriol.">
        <title>Whole-genome analysis of the methyl tert-butyl ether-degrading beta-proteobacterium Methylibium petroleiphilum PM1.</title>
        <authorList>
            <person name="Kane S.R."/>
            <person name="Chakicherla A.Y."/>
            <person name="Chain P.S.G."/>
            <person name="Schmidt R."/>
            <person name="Shin M.W."/>
            <person name="Legler T.C."/>
            <person name="Scow K.M."/>
            <person name="Larimer F.W."/>
            <person name="Lucas S.M."/>
            <person name="Richardson P.M."/>
            <person name="Hristova K.R."/>
        </authorList>
    </citation>
    <scope>NUCLEOTIDE SEQUENCE [LARGE SCALE GENOMIC DNA]</scope>
    <source>
        <strain evidence="2">ATCC BAA-1232 / LMG 22953 / PM1</strain>
    </source>
</reference>
<dbReference type="SUPFAM" id="SSF52540">
    <property type="entry name" value="P-loop containing nucleoside triphosphate hydrolases"/>
    <property type="match status" value="1"/>
</dbReference>
<dbReference type="InterPro" id="IPR027417">
    <property type="entry name" value="P-loop_NTPase"/>
</dbReference>
<dbReference type="GO" id="GO:0003887">
    <property type="term" value="F:DNA-directed DNA polymerase activity"/>
    <property type="evidence" value="ECO:0007669"/>
    <property type="project" value="UniProtKB-EC"/>
</dbReference>
<dbReference type="InterPro" id="IPR004622">
    <property type="entry name" value="DNA_pol_HolB"/>
</dbReference>
<dbReference type="GO" id="GO:0009360">
    <property type="term" value="C:DNA polymerase III complex"/>
    <property type="evidence" value="ECO:0007669"/>
    <property type="project" value="TreeGrafter"/>
</dbReference>
<dbReference type="EC" id="2.7.7.7" evidence="1"/>
<dbReference type="KEGG" id="mpt:Mpe_A1859"/>
<organism evidence="1 2">
    <name type="scientific">Methylibium petroleiphilum (strain ATCC BAA-1232 / LMG 22953 / PM1)</name>
    <dbReference type="NCBI Taxonomy" id="420662"/>
    <lineage>
        <taxon>Bacteria</taxon>
        <taxon>Pseudomonadati</taxon>
        <taxon>Pseudomonadota</taxon>
        <taxon>Betaproteobacteria</taxon>
        <taxon>Burkholderiales</taxon>
        <taxon>Sphaerotilaceae</taxon>
        <taxon>Methylibium</taxon>
    </lineage>
</organism>
<dbReference type="eggNOG" id="COG0470">
    <property type="taxonomic scope" value="Bacteria"/>
</dbReference>
<keyword evidence="1" id="KW-0808">Transferase</keyword>
<dbReference type="AlphaFoldDB" id="A2SGX8"/>
<gene>
    <name evidence="1" type="ordered locus">Mpe_A1859</name>
</gene>
<dbReference type="GO" id="GO:0008408">
    <property type="term" value="F:3'-5' exonuclease activity"/>
    <property type="evidence" value="ECO:0007669"/>
    <property type="project" value="InterPro"/>
</dbReference>
<dbReference type="InterPro" id="IPR050238">
    <property type="entry name" value="DNA_Rep/Repair_Clamp_Loader"/>
</dbReference>
<sequence length="357" mass="37349">MSASSDDGLLPWLEAPLAQALHGTRGHALLLHGMQGVGQFELALTVAAAWLCEGDDPAARPGGRACRGCAACRLIAARTHPDLMVLVPEALQEALGWSGSDEAADGEGGKSKAKPSREIKVEAVRAAVAFAQQTSSRGGAKVTVIYPAERMNPASANTLLKTLEEPPGRARFVLASAAPQRLLPTVRSRCQSLRVPLPAPDVAAGWLAARQVAQPEVLLAAAGGQPLEAHERLALGVDAPAWLRLPREVLAGQAATLATWPLPIAIDALQKLCHDALAIAVGALPRYFPADGLPAGGDVARLTDCSADLRRAARHAEHPWNAGLGVEALVLRVRAALRPGKEGDAQHSRRPSLATLK</sequence>
<dbReference type="PANTHER" id="PTHR11669:SF8">
    <property type="entry name" value="DNA POLYMERASE III SUBUNIT DELTA"/>
    <property type="match status" value="1"/>
</dbReference>
<dbReference type="NCBIfam" id="TIGR00678">
    <property type="entry name" value="holB"/>
    <property type="match status" value="1"/>
</dbReference>
<dbReference type="STRING" id="420662.Mpe_A1859"/>
<accession>A2SGX8</accession>
<dbReference type="Pfam" id="PF13177">
    <property type="entry name" value="DNA_pol3_delta2"/>
    <property type="match status" value="1"/>
</dbReference>
<protein>
    <submittedName>
        <fullName evidence="1">DNA polymerase III, delta prime subunit</fullName>
        <ecNumber evidence="1">2.7.7.7</ecNumber>
    </submittedName>
</protein>
<proteinExistence type="predicted"/>
<dbReference type="HOGENOM" id="CLU_006229_4_3_4"/>
<name>A2SGX8_METPP</name>
<dbReference type="PANTHER" id="PTHR11669">
    <property type="entry name" value="REPLICATION FACTOR C / DNA POLYMERASE III GAMMA-TAU SUBUNIT"/>
    <property type="match status" value="1"/>
</dbReference>
<dbReference type="Proteomes" id="UP000000366">
    <property type="component" value="Chromosome"/>
</dbReference>
<dbReference type="RefSeq" id="WP_011829454.1">
    <property type="nucleotide sequence ID" value="NC_008825.1"/>
</dbReference>